<feature type="region of interest" description="Disordered" evidence="1">
    <location>
        <begin position="38"/>
        <end position="64"/>
    </location>
</feature>
<reference evidence="2" key="1">
    <citation type="submission" date="2020-02" db="EMBL/GenBank/DDBJ databases">
        <authorList>
            <person name="Meier V. D."/>
        </authorList>
    </citation>
    <scope>NUCLEOTIDE SEQUENCE</scope>
    <source>
        <strain evidence="2">AVDCRST_MAG67</strain>
    </source>
</reference>
<protein>
    <submittedName>
        <fullName evidence="2">Uncharacterized protein</fullName>
    </submittedName>
</protein>
<organism evidence="2">
    <name type="scientific">uncultured Solirubrobacteraceae bacterium</name>
    <dbReference type="NCBI Taxonomy" id="1162706"/>
    <lineage>
        <taxon>Bacteria</taxon>
        <taxon>Bacillati</taxon>
        <taxon>Actinomycetota</taxon>
        <taxon>Thermoleophilia</taxon>
        <taxon>Solirubrobacterales</taxon>
        <taxon>Solirubrobacteraceae</taxon>
        <taxon>environmental samples</taxon>
    </lineage>
</organism>
<sequence length="64" mass="6589">MPDSHIEPAADRCAAAAPALTPSPGDVRLHRAACVPLRPRRPATAAPSGLAPSPRDARQLTIGD</sequence>
<gene>
    <name evidence="2" type="ORF">AVDCRST_MAG67-3875</name>
</gene>
<accession>A0A6J4TIS8</accession>
<evidence type="ECO:0000256" key="1">
    <source>
        <dbReference type="SAM" id="MobiDB-lite"/>
    </source>
</evidence>
<proteinExistence type="predicted"/>
<dbReference type="EMBL" id="CADCVQ010000148">
    <property type="protein sequence ID" value="CAA9523564.1"/>
    <property type="molecule type" value="Genomic_DNA"/>
</dbReference>
<name>A0A6J4TIS8_9ACTN</name>
<evidence type="ECO:0000313" key="2">
    <source>
        <dbReference type="EMBL" id="CAA9523564.1"/>
    </source>
</evidence>
<dbReference type="AlphaFoldDB" id="A0A6J4TIS8"/>